<dbReference type="GO" id="GO:0043531">
    <property type="term" value="F:ADP binding"/>
    <property type="evidence" value="ECO:0007669"/>
    <property type="project" value="InterPro"/>
</dbReference>
<dbReference type="PRINTS" id="PR00364">
    <property type="entry name" value="DISEASERSIST"/>
</dbReference>
<dbReference type="InterPro" id="IPR042197">
    <property type="entry name" value="Apaf_helical"/>
</dbReference>
<dbReference type="Pfam" id="PF01582">
    <property type="entry name" value="TIR"/>
    <property type="match status" value="1"/>
</dbReference>
<keyword evidence="1" id="KW-0520">NAD</keyword>
<dbReference type="InterPro" id="IPR044974">
    <property type="entry name" value="Disease_R_plants"/>
</dbReference>
<dbReference type="GO" id="GO:0006952">
    <property type="term" value="P:defense response"/>
    <property type="evidence" value="ECO:0007669"/>
    <property type="project" value="InterPro"/>
</dbReference>
<evidence type="ECO:0000313" key="3">
    <source>
        <dbReference type="EMBL" id="KCW51871.1"/>
    </source>
</evidence>
<dbReference type="KEGG" id="egr:104423624"/>
<dbReference type="PROSITE" id="PS50104">
    <property type="entry name" value="TIR"/>
    <property type="match status" value="1"/>
</dbReference>
<dbReference type="InterPro" id="IPR000157">
    <property type="entry name" value="TIR_dom"/>
</dbReference>
<reference evidence="3" key="1">
    <citation type="submission" date="2013-07" db="EMBL/GenBank/DDBJ databases">
        <title>The genome of Eucalyptus grandis.</title>
        <authorList>
            <person name="Schmutz J."/>
            <person name="Hayes R."/>
            <person name="Myburg A."/>
            <person name="Tuskan G."/>
            <person name="Grattapaglia D."/>
            <person name="Rokhsar D.S."/>
        </authorList>
    </citation>
    <scope>NUCLEOTIDE SEQUENCE</scope>
    <source>
        <tissue evidence="3">Leaf extractions</tissue>
    </source>
</reference>
<evidence type="ECO:0000259" key="2">
    <source>
        <dbReference type="PROSITE" id="PS50104"/>
    </source>
</evidence>
<proteinExistence type="predicted"/>
<dbReference type="EMBL" id="KK198762">
    <property type="protein sequence ID" value="KCW51871.1"/>
    <property type="molecule type" value="Genomic_DNA"/>
</dbReference>
<dbReference type="AlphaFoldDB" id="A0A059AE04"/>
<dbReference type="FunFam" id="3.40.50.10140:FF:000007">
    <property type="entry name" value="Disease resistance protein (TIR-NBS-LRR class)"/>
    <property type="match status" value="1"/>
</dbReference>
<dbReference type="GO" id="GO:0007165">
    <property type="term" value="P:signal transduction"/>
    <property type="evidence" value="ECO:0007669"/>
    <property type="project" value="InterPro"/>
</dbReference>
<dbReference type="OMA" id="ENGWIRM"/>
<sequence>MEKPTESGYEVFLSFGGPDTRCDIADYLYNSLIRAGIRAYRDNEELPIGKEIGPELVQAIKQSEILIPILSKQYATSVWCLMELVQMVECKEKWGRKIMPIFYNVAPSEVRHQIGNYHEAINSHINKRQRYTDETIQNWKAALSKVGALRGWELNERGKGEFTEEVVRTLLIELKKDNLAEPDNLVEMDDQVDQIMEKIGEQTTGTKIVGIHGMGGVGKTTLATIVYNKLSADFDNCCFLSNIRETKIASLQNQLISKVLRMDWPSINSINEGIIVIKNRLSSKKVLLVLDDVDQNTQLEALVGMGECWFDRGSKVIITTRNEEVLKDVDLKHELTEMDFSHSLLLFSKHAFRRDHLPVEYISLSEKAVEICGCLPLALEIIGSFLAGKDTKFWVNTLERLKTIPHKDVKSKLRISFEALEHREKEIFLDVSCFFVGFDVRIVTYM</sequence>
<evidence type="ECO:0000256" key="1">
    <source>
        <dbReference type="ARBA" id="ARBA00023027"/>
    </source>
</evidence>
<organism evidence="3">
    <name type="scientific">Eucalyptus grandis</name>
    <name type="common">Flooded gum</name>
    <dbReference type="NCBI Taxonomy" id="71139"/>
    <lineage>
        <taxon>Eukaryota</taxon>
        <taxon>Viridiplantae</taxon>
        <taxon>Streptophyta</taxon>
        <taxon>Embryophyta</taxon>
        <taxon>Tracheophyta</taxon>
        <taxon>Spermatophyta</taxon>
        <taxon>Magnoliopsida</taxon>
        <taxon>eudicotyledons</taxon>
        <taxon>Gunneridae</taxon>
        <taxon>Pentapetalae</taxon>
        <taxon>rosids</taxon>
        <taxon>malvids</taxon>
        <taxon>Myrtales</taxon>
        <taxon>Myrtaceae</taxon>
        <taxon>Myrtoideae</taxon>
        <taxon>Eucalypteae</taxon>
        <taxon>Eucalyptus</taxon>
    </lineage>
</organism>
<protein>
    <recommendedName>
        <fullName evidence="2">TIR domain-containing protein</fullName>
    </recommendedName>
</protein>
<accession>A0A059AE04</accession>
<dbReference type="InterPro" id="IPR035897">
    <property type="entry name" value="Toll_tir_struct_dom_sf"/>
</dbReference>
<dbReference type="PANTHER" id="PTHR11017">
    <property type="entry name" value="LEUCINE-RICH REPEAT-CONTAINING PROTEIN"/>
    <property type="match status" value="1"/>
</dbReference>
<gene>
    <name evidence="3" type="ORF">EUGRSUZ_J01332</name>
</gene>
<dbReference type="Gene3D" id="3.40.50.10140">
    <property type="entry name" value="Toll/interleukin-1 receptor homology (TIR) domain"/>
    <property type="match status" value="1"/>
</dbReference>
<dbReference type="OrthoDB" id="6160824at2759"/>
<dbReference type="PANTHER" id="PTHR11017:SF570">
    <property type="entry name" value="DISEASE RESISTANCE PROTEIN (TIR-NBS CLASS)-RELATED"/>
    <property type="match status" value="1"/>
</dbReference>
<dbReference type="SUPFAM" id="SSF52540">
    <property type="entry name" value="P-loop containing nucleoside triphosphate hydrolases"/>
    <property type="match status" value="1"/>
</dbReference>
<dbReference type="Pfam" id="PF00931">
    <property type="entry name" value="NB-ARC"/>
    <property type="match status" value="1"/>
</dbReference>
<dbReference type="SMART" id="SM00255">
    <property type="entry name" value="TIR"/>
    <property type="match status" value="1"/>
</dbReference>
<name>A0A059AE04_EUCGR</name>
<dbReference type="InterPro" id="IPR027417">
    <property type="entry name" value="P-loop_NTPase"/>
</dbReference>
<dbReference type="Gramene" id="KCW51871">
    <property type="protein sequence ID" value="KCW51871"/>
    <property type="gene ID" value="EUGRSUZ_J01332"/>
</dbReference>
<dbReference type="Gene3D" id="1.10.8.430">
    <property type="entry name" value="Helical domain of apoptotic protease-activating factors"/>
    <property type="match status" value="1"/>
</dbReference>
<dbReference type="InterPro" id="IPR002182">
    <property type="entry name" value="NB-ARC"/>
</dbReference>
<dbReference type="InParanoid" id="A0A059AE04"/>
<feature type="domain" description="TIR" evidence="2">
    <location>
        <begin position="7"/>
        <end position="170"/>
    </location>
</feature>
<dbReference type="Gene3D" id="3.40.50.300">
    <property type="entry name" value="P-loop containing nucleotide triphosphate hydrolases"/>
    <property type="match status" value="1"/>
</dbReference>
<dbReference type="SUPFAM" id="SSF52200">
    <property type="entry name" value="Toll/Interleukin receptor TIR domain"/>
    <property type="match status" value="1"/>
</dbReference>